<reference evidence="2" key="1">
    <citation type="submission" date="2022-04" db="EMBL/GenBank/DDBJ databases">
        <title>Lysobacter sp. CAU 1642 isolated from sea sand.</title>
        <authorList>
            <person name="Kim W."/>
        </authorList>
    </citation>
    <scope>NUCLEOTIDE SEQUENCE</scope>
    <source>
        <strain evidence="2">CAU 1642</strain>
    </source>
</reference>
<gene>
    <name evidence="2" type="ORF">M0G41_04340</name>
</gene>
<evidence type="ECO:0000313" key="3">
    <source>
        <dbReference type="Proteomes" id="UP001431449"/>
    </source>
</evidence>
<protein>
    <submittedName>
        <fullName evidence="2">YdcF family protein</fullName>
    </submittedName>
</protein>
<keyword evidence="3" id="KW-1185">Reference proteome</keyword>
<organism evidence="2 3">
    <name type="scientific">Pseudomarimonas salicorniae</name>
    <dbReference type="NCBI Taxonomy" id="2933270"/>
    <lineage>
        <taxon>Bacteria</taxon>
        <taxon>Pseudomonadati</taxon>
        <taxon>Pseudomonadota</taxon>
        <taxon>Gammaproteobacteria</taxon>
        <taxon>Lysobacterales</taxon>
        <taxon>Lysobacteraceae</taxon>
        <taxon>Pseudomarimonas</taxon>
    </lineage>
</organism>
<feature type="domain" description="DUF218" evidence="1">
    <location>
        <begin position="59"/>
        <end position="170"/>
    </location>
</feature>
<dbReference type="RefSeq" id="WP_248205508.1">
    <property type="nucleotide sequence ID" value="NZ_JALNMH010000002.1"/>
</dbReference>
<sequence length="209" mass="23195">MTGKRLRLLARGLALCLVSGGWFYLRAWRTAYAVARRAPCFAEGEVLLVPGYRLHGDEVPKTYVRRLRRARRLWSPDRRIVLSGFAARAGEQSEAHAGYAFLRDLGLPGSAQVDLDIQARDTEENLREAARRTAAGETLVIISNRWHLARCILIARRLGVAAKPCAAERRWQGGVFAWLALGREALALLAHGGRDALHASPNSLLEPPR</sequence>
<name>A0ABT0GEC8_9GAMM</name>
<evidence type="ECO:0000313" key="2">
    <source>
        <dbReference type="EMBL" id="MCK7592896.1"/>
    </source>
</evidence>
<evidence type="ECO:0000259" key="1">
    <source>
        <dbReference type="Pfam" id="PF02698"/>
    </source>
</evidence>
<dbReference type="InterPro" id="IPR003848">
    <property type="entry name" value="DUF218"/>
</dbReference>
<dbReference type="EMBL" id="JALNMH010000002">
    <property type="protein sequence ID" value="MCK7592896.1"/>
    <property type="molecule type" value="Genomic_DNA"/>
</dbReference>
<dbReference type="CDD" id="cd06259">
    <property type="entry name" value="YdcF-like"/>
    <property type="match status" value="1"/>
</dbReference>
<comment type="caution">
    <text evidence="2">The sequence shown here is derived from an EMBL/GenBank/DDBJ whole genome shotgun (WGS) entry which is preliminary data.</text>
</comment>
<proteinExistence type="predicted"/>
<dbReference type="Proteomes" id="UP001431449">
    <property type="component" value="Unassembled WGS sequence"/>
</dbReference>
<accession>A0ABT0GEC8</accession>
<dbReference type="Pfam" id="PF02698">
    <property type="entry name" value="DUF218"/>
    <property type="match status" value="1"/>
</dbReference>